<proteinExistence type="predicted"/>
<evidence type="ECO:0000313" key="1">
    <source>
        <dbReference type="EMBL" id="CAI9705569.1"/>
    </source>
</evidence>
<protein>
    <submittedName>
        <fullName evidence="1">Uncharacterized protein</fullName>
    </submittedName>
</protein>
<dbReference type="Proteomes" id="UP001162501">
    <property type="component" value="Chromosome 28"/>
</dbReference>
<reference evidence="1" key="1">
    <citation type="submission" date="2023-05" db="EMBL/GenBank/DDBJ databases">
        <authorList>
            <consortium name="ELIXIR-Norway"/>
        </authorList>
    </citation>
    <scope>NUCLEOTIDE SEQUENCE</scope>
</reference>
<sequence>MHTIRKHRKAGKSAIGIFIQNQATQSLVPIPEPGTKTQTAPRRLLTIRNQRPNCGPCFHSALDSVPTSILPALRPSAIVFIPLHLILPCHSLLPQCPCNPRCTPYCLWTTLRNCGSHNDAKRLTSFQQSLRNQVQAPSLAFTAIQNLALIFSPTTLLHTTNTPVKGKRAQCPASQAWAPASWASVAALPAEPSLPGTGEAAAKANGLSHDPSSQGEGSLI</sequence>
<name>A0ACB0EZL0_RANTA</name>
<accession>A0ACB0EZL0</accession>
<evidence type="ECO:0000313" key="2">
    <source>
        <dbReference type="Proteomes" id="UP001162501"/>
    </source>
</evidence>
<gene>
    <name evidence="1" type="ORF">MRATA1EN3_LOCUS16782</name>
</gene>
<dbReference type="EMBL" id="OX596112">
    <property type="protein sequence ID" value="CAI9705569.1"/>
    <property type="molecule type" value="Genomic_DNA"/>
</dbReference>
<organism evidence="1 2">
    <name type="scientific">Rangifer tarandus platyrhynchus</name>
    <name type="common">Svalbard reindeer</name>
    <dbReference type="NCBI Taxonomy" id="3082113"/>
    <lineage>
        <taxon>Eukaryota</taxon>
        <taxon>Metazoa</taxon>
        <taxon>Chordata</taxon>
        <taxon>Craniata</taxon>
        <taxon>Vertebrata</taxon>
        <taxon>Euteleostomi</taxon>
        <taxon>Mammalia</taxon>
        <taxon>Eutheria</taxon>
        <taxon>Laurasiatheria</taxon>
        <taxon>Artiodactyla</taxon>
        <taxon>Ruminantia</taxon>
        <taxon>Pecora</taxon>
        <taxon>Cervidae</taxon>
        <taxon>Odocoileinae</taxon>
        <taxon>Rangifer</taxon>
    </lineage>
</organism>